<name>A0AC58SCZ9_TOBAC</name>
<keyword evidence="1" id="KW-1185">Reference proteome</keyword>
<dbReference type="RefSeq" id="XP_075082851.1">
    <property type="nucleotide sequence ID" value="XM_075226750.1"/>
</dbReference>
<reference evidence="2" key="2">
    <citation type="submission" date="2025-08" db="UniProtKB">
        <authorList>
            <consortium name="RefSeq"/>
        </authorList>
    </citation>
    <scope>IDENTIFICATION</scope>
    <source>
        <tissue evidence="2">Leaf</tissue>
    </source>
</reference>
<reference evidence="1" key="1">
    <citation type="journal article" date="2014" name="Nat. Commun.">
        <title>The tobacco genome sequence and its comparison with those of tomato and potato.</title>
        <authorList>
            <person name="Sierro N."/>
            <person name="Battey J.N."/>
            <person name="Ouadi S."/>
            <person name="Bakaher N."/>
            <person name="Bovet L."/>
            <person name="Willig A."/>
            <person name="Goepfert S."/>
            <person name="Peitsch M.C."/>
            <person name="Ivanov N.V."/>
        </authorList>
    </citation>
    <scope>NUCLEOTIDE SEQUENCE [LARGE SCALE GENOMIC DNA]</scope>
</reference>
<organism evidence="1 2">
    <name type="scientific">Nicotiana tabacum</name>
    <name type="common">Common tobacco</name>
    <dbReference type="NCBI Taxonomy" id="4097"/>
    <lineage>
        <taxon>Eukaryota</taxon>
        <taxon>Viridiplantae</taxon>
        <taxon>Streptophyta</taxon>
        <taxon>Embryophyta</taxon>
        <taxon>Tracheophyta</taxon>
        <taxon>Spermatophyta</taxon>
        <taxon>Magnoliopsida</taxon>
        <taxon>eudicotyledons</taxon>
        <taxon>Gunneridae</taxon>
        <taxon>Pentapetalae</taxon>
        <taxon>asterids</taxon>
        <taxon>lamiids</taxon>
        <taxon>Solanales</taxon>
        <taxon>Solanaceae</taxon>
        <taxon>Nicotianoideae</taxon>
        <taxon>Nicotianeae</taxon>
        <taxon>Nicotiana</taxon>
    </lineage>
</organism>
<evidence type="ECO:0000313" key="1">
    <source>
        <dbReference type="Proteomes" id="UP000790787"/>
    </source>
</evidence>
<dbReference type="Proteomes" id="UP000790787">
    <property type="component" value="Chromosome 12"/>
</dbReference>
<protein>
    <submittedName>
        <fullName evidence="2">F-box/FBD/LRR-repeat protein At1g13570 isoform X1</fullName>
    </submittedName>
</protein>
<sequence>MTQDIDRWMLYVTRNGVKELTLNMSNNTSYKLPFYIFNCPTLTRLKLFNCVFKPPTSFLGFPNLITLYLSKVTFVLASEFFVIKAPLFTNLTLKYCDGIQHLKIVSSQLLSLIVCESHYLELNCFTNCKKLKRLGLVGKVVDSVKYVERSTLEQLLLRLPSLEVLQLDSYFLELLSANTVPKGLPFTLDCVRKLTLSVDFGKLGQTSCALQLIDCSPNLSNLEIRIRKAITTSNNADAVLKYVDTPVCLDRPLNKLKHAVICSFMGSKEELLFIKLLFARTPSLVRMNIKQNRAFDSTEERNITTELMRFPRASPKAELFYFPCVS</sequence>
<accession>A0AC58SCZ9</accession>
<gene>
    <name evidence="2" type="primary">LOC107798941</name>
</gene>
<proteinExistence type="predicted"/>
<evidence type="ECO:0000313" key="2">
    <source>
        <dbReference type="RefSeq" id="XP_075082851.1"/>
    </source>
</evidence>